<dbReference type="EC" id="2.7.11.1" evidence="1"/>
<feature type="domain" description="Protein kinase" evidence="9">
    <location>
        <begin position="27"/>
        <end position="310"/>
    </location>
</feature>
<dbReference type="InterPro" id="IPR000719">
    <property type="entry name" value="Prot_kinase_dom"/>
</dbReference>
<keyword evidence="3" id="KW-0808">Transferase</keyword>
<dbReference type="InterPro" id="IPR013229">
    <property type="entry name" value="PEGA"/>
</dbReference>
<dbReference type="PROSITE" id="PS00108">
    <property type="entry name" value="PROTEIN_KINASE_ST"/>
    <property type="match status" value="1"/>
</dbReference>
<feature type="region of interest" description="Disordered" evidence="8">
    <location>
        <begin position="1"/>
        <end position="20"/>
    </location>
</feature>
<protein>
    <recommendedName>
        <fullName evidence="1">non-specific serine/threonine protein kinase</fullName>
        <ecNumber evidence="1">2.7.11.1</ecNumber>
    </recommendedName>
</protein>
<dbReference type="InterPro" id="IPR017441">
    <property type="entry name" value="Protein_kinase_ATP_BS"/>
</dbReference>
<dbReference type="SMART" id="SM00220">
    <property type="entry name" value="S_TKc"/>
    <property type="match status" value="1"/>
</dbReference>
<dbReference type="AlphaFoldDB" id="D0LWE0"/>
<dbReference type="OrthoDB" id="9779541at2"/>
<accession>D0LWE0</accession>
<dbReference type="Pfam" id="PF00069">
    <property type="entry name" value="Pkinase"/>
    <property type="match status" value="1"/>
</dbReference>
<dbReference type="PROSITE" id="PS50011">
    <property type="entry name" value="PROTEIN_KINASE_DOM"/>
    <property type="match status" value="1"/>
</dbReference>
<dbReference type="KEGG" id="hoh:Hoch_5102"/>
<dbReference type="eggNOG" id="COG0515">
    <property type="taxonomic scope" value="Bacteria"/>
</dbReference>
<evidence type="ECO:0000313" key="10">
    <source>
        <dbReference type="EMBL" id="ACY17590.1"/>
    </source>
</evidence>
<keyword evidence="2 10" id="KW-0723">Serine/threonine-protein kinase</keyword>
<evidence type="ECO:0000256" key="4">
    <source>
        <dbReference type="ARBA" id="ARBA00022741"/>
    </source>
</evidence>
<dbReference type="Gene3D" id="3.30.200.20">
    <property type="entry name" value="Phosphorylase Kinase, domain 1"/>
    <property type="match status" value="1"/>
</dbReference>
<dbReference type="PANTHER" id="PTHR43289:SF6">
    <property type="entry name" value="SERINE_THREONINE-PROTEIN KINASE NEKL-3"/>
    <property type="match status" value="1"/>
</dbReference>
<evidence type="ECO:0000256" key="7">
    <source>
        <dbReference type="PROSITE-ProRule" id="PRU10141"/>
    </source>
</evidence>
<name>D0LWE0_HALO1</name>
<reference evidence="10 11" key="1">
    <citation type="journal article" date="2010" name="Stand. Genomic Sci.">
        <title>Complete genome sequence of Haliangium ochraceum type strain (SMP-2).</title>
        <authorList>
            <consortium name="US DOE Joint Genome Institute (JGI-PGF)"/>
            <person name="Ivanova N."/>
            <person name="Daum C."/>
            <person name="Lang E."/>
            <person name="Abt B."/>
            <person name="Kopitz M."/>
            <person name="Saunders E."/>
            <person name="Lapidus A."/>
            <person name="Lucas S."/>
            <person name="Glavina Del Rio T."/>
            <person name="Nolan M."/>
            <person name="Tice H."/>
            <person name="Copeland A."/>
            <person name="Cheng J.F."/>
            <person name="Chen F."/>
            <person name="Bruce D."/>
            <person name="Goodwin L."/>
            <person name="Pitluck S."/>
            <person name="Mavromatis K."/>
            <person name="Pati A."/>
            <person name="Mikhailova N."/>
            <person name="Chen A."/>
            <person name="Palaniappan K."/>
            <person name="Land M."/>
            <person name="Hauser L."/>
            <person name="Chang Y.J."/>
            <person name="Jeffries C.D."/>
            <person name="Detter J.C."/>
            <person name="Brettin T."/>
            <person name="Rohde M."/>
            <person name="Goker M."/>
            <person name="Bristow J."/>
            <person name="Markowitz V."/>
            <person name="Eisen J.A."/>
            <person name="Hugenholtz P."/>
            <person name="Kyrpides N.C."/>
            <person name="Klenk H.P."/>
        </authorList>
    </citation>
    <scope>NUCLEOTIDE SEQUENCE [LARGE SCALE GENOMIC DNA]</scope>
    <source>
        <strain evidence="11">DSM 14365 / CIP 107738 / JCM 11303 / AJ 13395 / SMP-2</strain>
    </source>
</reference>
<evidence type="ECO:0000256" key="6">
    <source>
        <dbReference type="ARBA" id="ARBA00022840"/>
    </source>
</evidence>
<organism evidence="10 11">
    <name type="scientific">Haliangium ochraceum (strain DSM 14365 / JCM 11303 / SMP-2)</name>
    <dbReference type="NCBI Taxonomy" id="502025"/>
    <lineage>
        <taxon>Bacteria</taxon>
        <taxon>Pseudomonadati</taxon>
        <taxon>Myxococcota</taxon>
        <taxon>Polyangia</taxon>
        <taxon>Haliangiales</taxon>
        <taxon>Kofleriaceae</taxon>
        <taxon>Haliangium</taxon>
    </lineage>
</organism>
<evidence type="ECO:0000256" key="3">
    <source>
        <dbReference type="ARBA" id="ARBA00022679"/>
    </source>
</evidence>
<dbReference type="InterPro" id="IPR011009">
    <property type="entry name" value="Kinase-like_dom_sf"/>
</dbReference>
<evidence type="ECO:0000259" key="9">
    <source>
        <dbReference type="PROSITE" id="PS50011"/>
    </source>
</evidence>
<evidence type="ECO:0000256" key="8">
    <source>
        <dbReference type="SAM" id="MobiDB-lite"/>
    </source>
</evidence>
<dbReference type="GO" id="GO:0004674">
    <property type="term" value="F:protein serine/threonine kinase activity"/>
    <property type="evidence" value="ECO:0007669"/>
    <property type="project" value="UniProtKB-KW"/>
</dbReference>
<dbReference type="Gene3D" id="1.10.510.10">
    <property type="entry name" value="Transferase(Phosphotransferase) domain 1"/>
    <property type="match status" value="1"/>
</dbReference>
<gene>
    <name evidence="10" type="ordered locus">Hoch_5102</name>
</gene>
<keyword evidence="6 7" id="KW-0067">ATP-binding</keyword>
<keyword evidence="4 7" id="KW-0547">Nucleotide-binding</keyword>
<dbReference type="InterPro" id="IPR008271">
    <property type="entry name" value="Ser/Thr_kinase_AS"/>
</dbReference>
<evidence type="ECO:0000256" key="1">
    <source>
        <dbReference type="ARBA" id="ARBA00012513"/>
    </source>
</evidence>
<feature type="compositionally biased region" description="Pro residues" evidence="8">
    <location>
        <begin position="7"/>
        <end position="18"/>
    </location>
</feature>
<dbReference type="RefSeq" id="WP_012830182.1">
    <property type="nucleotide sequence ID" value="NC_013440.1"/>
</dbReference>
<evidence type="ECO:0000256" key="2">
    <source>
        <dbReference type="ARBA" id="ARBA00022527"/>
    </source>
</evidence>
<dbReference type="HOGENOM" id="CLU_000288_63_44_7"/>
<dbReference type="EMBL" id="CP001804">
    <property type="protein sequence ID" value="ACY17590.1"/>
    <property type="molecule type" value="Genomic_DNA"/>
</dbReference>
<evidence type="ECO:0000256" key="5">
    <source>
        <dbReference type="ARBA" id="ARBA00022777"/>
    </source>
</evidence>
<evidence type="ECO:0000313" key="11">
    <source>
        <dbReference type="Proteomes" id="UP000001880"/>
    </source>
</evidence>
<dbReference type="Pfam" id="PF08308">
    <property type="entry name" value="PEGA"/>
    <property type="match status" value="2"/>
</dbReference>
<dbReference type="SUPFAM" id="SSF56112">
    <property type="entry name" value="Protein kinase-like (PK-like)"/>
    <property type="match status" value="1"/>
</dbReference>
<dbReference type="FunFam" id="1.10.510.10:FF:000021">
    <property type="entry name" value="Serine/threonine protein kinase"/>
    <property type="match status" value="1"/>
</dbReference>
<dbReference type="STRING" id="502025.Hoch_5102"/>
<dbReference type="PROSITE" id="PS00107">
    <property type="entry name" value="PROTEIN_KINASE_ATP"/>
    <property type="match status" value="1"/>
</dbReference>
<proteinExistence type="predicted"/>
<dbReference type="CDD" id="cd14014">
    <property type="entry name" value="STKc_PknB_like"/>
    <property type="match status" value="1"/>
</dbReference>
<feature type="binding site" evidence="7">
    <location>
        <position position="56"/>
    </location>
    <ligand>
        <name>ATP</name>
        <dbReference type="ChEBI" id="CHEBI:30616"/>
    </ligand>
</feature>
<dbReference type="Proteomes" id="UP000001880">
    <property type="component" value="Chromosome"/>
</dbReference>
<keyword evidence="11" id="KW-1185">Reference proteome</keyword>
<keyword evidence="5 10" id="KW-0418">Kinase</keyword>
<dbReference type="PANTHER" id="PTHR43289">
    <property type="entry name" value="MITOGEN-ACTIVATED PROTEIN KINASE KINASE KINASE 20-RELATED"/>
    <property type="match status" value="1"/>
</dbReference>
<sequence>MTTGPKPTSPPQSPPPAEHVPEVVGNYRILRELGRGGMGTVYTAEHKLLGRAAAIKLLAPRYVDHPEVMMRFFSEAQAAAAAKNPGIVEIYDFGELSDGGGAFIAMELLEGEGLDARLRRNGRIPLAQALLFTSQIASALAAAHANGIVHRDLKPANLFVVRDPQVVGGERIKILDFGIAKVSLAVAESEIENQAEVETHNLTRDGSVMGTPTYMAPEQCRGQLDLDARADLYSLGCILFEMLCGRPPFTGSSSIDLMSGHLRDAPPRPSSIEPAIGPELDALILSLLAKDPKDRFQRASDLERALHMLLSGNPAGVIASLGGEPPAPARAPWYLRPGVLVPMILAMAGGGVALALLQRPADDTGDDPRRQPVAQVAIDAAPPPPPEPPGFYQAEGPDQEPEAVVAARASGDAVIWRVDSTPRDAQVLYQDQLVGDTKSPLFVVIERQGRSEGRSERLLVKRFGFVEQTVDLDTDSGGVHHVELVKKIELTIRSQPSGALIYGDDDEVAGRTPGMVFSPPGEEPLMFTLKAEGYADEPIEIVPDENKAISVKMAPLVTLRIESEPMGAEVWRDGARLGETPLEDRVARGREPLTYRIAYTGYRDEELQMIPRRDGERRVTLQTLAADAE</sequence>
<dbReference type="GO" id="GO:0005524">
    <property type="term" value="F:ATP binding"/>
    <property type="evidence" value="ECO:0007669"/>
    <property type="project" value="UniProtKB-UniRule"/>
</dbReference>